<sequence length="21" mass="2716">MKEFTWSERSLKQRKLKRHVK</sequence>
<evidence type="ECO:0000313" key="2">
    <source>
        <dbReference type="Proteomes" id="UP000593560"/>
    </source>
</evidence>
<keyword evidence="2" id="KW-1185">Reference proteome</keyword>
<dbReference type="OrthoDB" id="996916at2759"/>
<reference evidence="1 2" key="1">
    <citation type="journal article" date="2019" name="Genome Biol. Evol.">
        <title>Insights into the evolution of the New World diploid cottons (Gossypium, subgenus Houzingenia) based on genome sequencing.</title>
        <authorList>
            <person name="Grover C.E."/>
            <person name="Arick M.A. 2nd"/>
            <person name="Thrash A."/>
            <person name="Conover J.L."/>
            <person name="Sanders W.S."/>
            <person name="Peterson D.G."/>
            <person name="Frelichowski J.E."/>
            <person name="Scheffler J.A."/>
            <person name="Scheffler B.E."/>
            <person name="Wendel J.F."/>
        </authorList>
    </citation>
    <scope>NUCLEOTIDE SEQUENCE [LARGE SCALE GENOMIC DNA]</scope>
    <source>
        <strain evidence="1">0</strain>
        <tissue evidence="1">Leaf</tissue>
    </source>
</reference>
<evidence type="ECO:0000313" key="1">
    <source>
        <dbReference type="EMBL" id="MBA0817630.1"/>
    </source>
</evidence>
<name>A0A7J9I6C6_9ROSI</name>
<feature type="non-terminal residue" evidence="1">
    <location>
        <position position="21"/>
    </location>
</feature>
<dbReference type="EMBL" id="JABFAD010065411">
    <property type="protein sequence ID" value="MBA0817630.1"/>
    <property type="molecule type" value="Genomic_DNA"/>
</dbReference>
<accession>A0A7J9I6C6</accession>
<gene>
    <name evidence="1" type="ORF">Gohar_025684</name>
</gene>
<protein>
    <submittedName>
        <fullName evidence="1">Uncharacterized protein</fullName>
    </submittedName>
</protein>
<comment type="caution">
    <text evidence="1">The sequence shown here is derived from an EMBL/GenBank/DDBJ whole genome shotgun (WGS) entry which is preliminary data.</text>
</comment>
<dbReference type="Proteomes" id="UP000593560">
    <property type="component" value="Unassembled WGS sequence"/>
</dbReference>
<dbReference type="AlphaFoldDB" id="A0A7J9I6C6"/>
<proteinExistence type="predicted"/>
<organism evidence="1 2">
    <name type="scientific">Gossypium harknessii</name>
    <dbReference type="NCBI Taxonomy" id="34285"/>
    <lineage>
        <taxon>Eukaryota</taxon>
        <taxon>Viridiplantae</taxon>
        <taxon>Streptophyta</taxon>
        <taxon>Embryophyta</taxon>
        <taxon>Tracheophyta</taxon>
        <taxon>Spermatophyta</taxon>
        <taxon>Magnoliopsida</taxon>
        <taxon>eudicotyledons</taxon>
        <taxon>Gunneridae</taxon>
        <taxon>Pentapetalae</taxon>
        <taxon>rosids</taxon>
        <taxon>malvids</taxon>
        <taxon>Malvales</taxon>
        <taxon>Malvaceae</taxon>
        <taxon>Malvoideae</taxon>
        <taxon>Gossypium</taxon>
    </lineage>
</organism>